<organism evidence="1 3">
    <name type="scientific">Trichinella pseudospiralis</name>
    <name type="common">Parasitic roundworm</name>
    <dbReference type="NCBI Taxonomy" id="6337"/>
    <lineage>
        <taxon>Eukaryota</taxon>
        <taxon>Metazoa</taxon>
        <taxon>Ecdysozoa</taxon>
        <taxon>Nematoda</taxon>
        <taxon>Enoplea</taxon>
        <taxon>Dorylaimia</taxon>
        <taxon>Trichinellida</taxon>
        <taxon>Trichinellidae</taxon>
        <taxon>Trichinella</taxon>
    </lineage>
</organism>
<name>A0A0V0XE93_TRIPS</name>
<comment type="caution">
    <text evidence="1">The sequence shown here is derived from an EMBL/GenBank/DDBJ whole genome shotgun (WGS) entry which is preliminary data.</text>
</comment>
<dbReference type="Proteomes" id="UP000054815">
    <property type="component" value="Unassembled WGS sequence"/>
</dbReference>
<dbReference type="EMBL" id="JYDU01000392">
    <property type="protein sequence ID" value="KRX86353.1"/>
    <property type="molecule type" value="Genomic_DNA"/>
</dbReference>
<dbReference type="STRING" id="6337.A0A0V0XE93"/>
<reference evidence="1 3" key="1">
    <citation type="submission" date="2015-01" db="EMBL/GenBank/DDBJ databases">
        <title>Evolution of Trichinella species and genotypes.</title>
        <authorList>
            <person name="Korhonen P.K."/>
            <person name="Edoardo P."/>
            <person name="Giuseppe L.R."/>
            <person name="Gasser R.B."/>
        </authorList>
    </citation>
    <scope>NUCLEOTIDE SEQUENCE [LARGE SCALE GENOMIC DNA]</scope>
    <source>
        <strain evidence="1">ISS141</strain>
    </source>
</reference>
<gene>
    <name evidence="1" type="ORF">T4E_5639</name>
    <name evidence="2" type="ORF">T4E_5956</name>
</gene>
<evidence type="ECO:0000313" key="3">
    <source>
        <dbReference type="Proteomes" id="UP000054815"/>
    </source>
</evidence>
<dbReference type="AlphaFoldDB" id="A0A0V0XE93"/>
<evidence type="ECO:0000313" key="2">
    <source>
        <dbReference type="EMBL" id="KRX86354.1"/>
    </source>
</evidence>
<accession>A0A0V0XE93</accession>
<evidence type="ECO:0000313" key="1">
    <source>
        <dbReference type="EMBL" id="KRX86353.1"/>
    </source>
</evidence>
<dbReference type="EMBL" id="JYDU01000392">
    <property type="protein sequence ID" value="KRX86354.1"/>
    <property type="molecule type" value="Genomic_DNA"/>
</dbReference>
<proteinExistence type="predicted"/>
<sequence>MGRKRTACERKSRNFKKSMLGNENQLLKSLTFHVIKFPASNGLSFRGDDESYSVESSEACSLFGLFL</sequence>
<protein>
    <submittedName>
        <fullName evidence="1">Uncharacterized protein</fullName>
    </submittedName>
</protein>